<dbReference type="OrthoDB" id="10264121at2759"/>
<evidence type="ECO:0000313" key="2">
    <source>
        <dbReference type="EMBL" id="PNH05677.1"/>
    </source>
</evidence>
<accession>A0A2J7ZZG9</accession>
<dbReference type="SUPFAM" id="SSF118352">
    <property type="entry name" value="HSP33 redox switch-like"/>
    <property type="match status" value="1"/>
</dbReference>
<dbReference type="PANTHER" id="PTHR30111:SF1">
    <property type="entry name" value="33 KDA CHAPERONIN"/>
    <property type="match status" value="1"/>
</dbReference>
<dbReference type="EMBL" id="PGGS01000287">
    <property type="protein sequence ID" value="PNH05677.1"/>
    <property type="molecule type" value="Genomic_DNA"/>
</dbReference>
<reference evidence="2 3" key="1">
    <citation type="journal article" date="2017" name="Mol. Biol. Evol.">
        <title>The 4-celled Tetrabaena socialis nuclear genome reveals the essential components for genetic control of cell number at the origin of multicellularity in the volvocine lineage.</title>
        <authorList>
            <person name="Featherston J."/>
            <person name="Arakaki Y."/>
            <person name="Hanschen E.R."/>
            <person name="Ferris P.J."/>
            <person name="Michod R.E."/>
            <person name="Olson B.J.S.C."/>
            <person name="Nozaki H."/>
            <person name="Durand P.M."/>
        </authorList>
    </citation>
    <scope>NUCLEOTIDE SEQUENCE [LARGE SCALE GENOMIC DNA]</scope>
    <source>
        <strain evidence="2 3">NIES-571</strain>
    </source>
</reference>
<keyword evidence="1" id="KW-0472">Membrane</keyword>
<evidence type="ECO:0000256" key="1">
    <source>
        <dbReference type="SAM" id="Phobius"/>
    </source>
</evidence>
<dbReference type="GO" id="GO:0042026">
    <property type="term" value="P:protein refolding"/>
    <property type="evidence" value="ECO:0007669"/>
    <property type="project" value="TreeGrafter"/>
</dbReference>
<protein>
    <submittedName>
        <fullName evidence="2">Chaperonin</fullName>
    </submittedName>
</protein>
<dbReference type="PANTHER" id="PTHR30111">
    <property type="entry name" value="33 KDA CHAPERONIN"/>
    <property type="match status" value="1"/>
</dbReference>
<organism evidence="2 3">
    <name type="scientific">Tetrabaena socialis</name>
    <dbReference type="NCBI Taxonomy" id="47790"/>
    <lineage>
        <taxon>Eukaryota</taxon>
        <taxon>Viridiplantae</taxon>
        <taxon>Chlorophyta</taxon>
        <taxon>core chlorophytes</taxon>
        <taxon>Chlorophyceae</taxon>
        <taxon>CS clade</taxon>
        <taxon>Chlamydomonadales</taxon>
        <taxon>Tetrabaenaceae</taxon>
        <taxon>Tetrabaena</taxon>
    </lineage>
</organism>
<comment type="caution">
    <text evidence="2">The sequence shown here is derived from an EMBL/GenBank/DDBJ whole genome shotgun (WGS) entry which is preliminary data.</text>
</comment>
<name>A0A2J7ZZG9_9CHLO</name>
<keyword evidence="1" id="KW-0812">Transmembrane</keyword>
<dbReference type="Gene3D" id="3.90.1280.10">
    <property type="entry name" value="HSP33 redox switch-like"/>
    <property type="match status" value="1"/>
</dbReference>
<keyword evidence="3" id="KW-1185">Reference proteome</keyword>
<dbReference type="Pfam" id="PF01430">
    <property type="entry name" value="HSP33"/>
    <property type="match status" value="1"/>
</dbReference>
<dbReference type="InterPro" id="IPR000397">
    <property type="entry name" value="Heat_shock_Hsp33"/>
</dbReference>
<dbReference type="AlphaFoldDB" id="A0A2J7ZZG9"/>
<dbReference type="Proteomes" id="UP000236333">
    <property type="component" value="Unassembled WGS sequence"/>
</dbReference>
<dbReference type="GO" id="GO:0044183">
    <property type="term" value="F:protein folding chaperone"/>
    <property type="evidence" value="ECO:0007669"/>
    <property type="project" value="TreeGrafter"/>
</dbReference>
<feature type="transmembrane region" description="Helical" evidence="1">
    <location>
        <begin position="55"/>
        <end position="76"/>
    </location>
</feature>
<proteinExistence type="predicted"/>
<evidence type="ECO:0000313" key="3">
    <source>
        <dbReference type="Proteomes" id="UP000236333"/>
    </source>
</evidence>
<dbReference type="GO" id="GO:0051082">
    <property type="term" value="F:unfolded protein binding"/>
    <property type="evidence" value="ECO:0007669"/>
    <property type="project" value="InterPro"/>
</dbReference>
<dbReference type="InterPro" id="IPR016154">
    <property type="entry name" value="Heat_shock_Hsp33_C"/>
</dbReference>
<gene>
    <name evidence="2" type="ORF">TSOC_008029</name>
</gene>
<keyword evidence="1" id="KW-1133">Transmembrane helix</keyword>
<dbReference type="GO" id="GO:0005737">
    <property type="term" value="C:cytoplasm"/>
    <property type="evidence" value="ECO:0007669"/>
    <property type="project" value="InterPro"/>
</dbReference>
<sequence length="272" mass="28663">MTADAAADTSAAAAGAGAGVGAGGVRQAAAAAGGEGAALLLLLLRGRRRAGQRQLARAVLVVMLVVLLQLRVRVLVRRSQQLRQHRRRGGGVEQRHSINAGAVAAGGAAARVHGGVKGADALQLQVLARQRLLAAEVRLLKPARLLQLPPCEAAEETLVQLETNLTTMPAITTMFNQGLTAADVTARILEGLGVLPEDVAITPTYGPCDEAELKKRMVRAVAALGKKEVADIIKQEGKLEVTCDLCQQTYQFSEVEVNTYIDEQMVARAEEA</sequence>